<name>A0A5C6E9P7_9BACT</name>
<dbReference type="EMBL" id="SJPW01000010">
    <property type="protein sequence ID" value="TWU44647.1"/>
    <property type="molecule type" value="Genomic_DNA"/>
</dbReference>
<gene>
    <name evidence="1" type="ORF">Poly51_59160</name>
</gene>
<reference evidence="1 2" key="1">
    <citation type="submission" date="2019-02" db="EMBL/GenBank/DDBJ databases">
        <title>Deep-cultivation of Planctomycetes and their phenomic and genomic characterization uncovers novel biology.</title>
        <authorList>
            <person name="Wiegand S."/>
            <person name="Jogler M."/>
            <person name="Boedeker C."/>
            <person name="Pinto D."/>
            <person name="Vollmers J."/>
            <person name="Rivas-Marin E."/>
            <person name="Kohn T."/>
            <person name="Peeters S.H."/>
            <person name="Heuer A."/>
            <person name="Rast P."/>
            <person name="Oberbeckmann S."/>
            <person name="Bunk B."/>
            <person name="Jeske O."/>
            <person name="Meyerdierks A."/>
            <person name="Storesund J.E."/>
            <person name="Kallscheuer N."/>
            <person name="Luecker S."/>
            <person name="Lage O.M."/>
            <person name="Pohl T."/>
            <person name="Merkel B.J."/>
            <person name="Hornburger P."/>
            <person name="Mueller R.-W."/>
            <person name="Bruemmer F."/>
            <person name="Labrenz M."/>
            <person name="Spormann A.M."/>
            <person name="Op Den Camp H."/>
            <person name="Overmann J."/>
            <person name="Amann R."/>
            <person name="Jetten M.S.M."/>
            <person name="Mascher T."/>
            <person name="Medema M.H."/>
            <person name="Devos D.P."/>
            <person name="Kaster A.-K."/>
            <person name="Ovreas L."/>
            <person name="Rohde M."/>
            <person name="Galperin M.Y."/>
            <person name="Jogler C."/>
        </authorList>
    </citation>
    <scope>NUCLEOTIDE SEQUENCE [LARGE SCALE GENOMIC DNA]</scope>
    <source>
        <strain evidence="1 2">Poly51</strain>
    </source>
</reference>
<sequence length="159" mass="17418">MSARVRNTNALVACLLIATIGCGPRTETFDNALDVPSGSVVEVPAIATQISVTHLSGQHRATFTADLPDVKQWVNDLRALKPELNANPPSEDSLADANEYLKPTMINEEREAFTLRMGSPSGFTEDMLKFVVVQSPRGGVTTLWHDPDTSSNYLWAVYR</sequence>
<evidence type="ECO:0000313" key="2">
    <source>
        <dbReference type="Proteomes" id="UP000318288"/>
    </source>
</evidence>
<dbReference type="RefSeq" id="WP_146462309.1">
    <property type="nucleotide sequence ID" value="NZ_SJPW01000010.1"/>
</dbReference>
<dbReference type="OrthoDB" id="261363at2"/>
<comment type="caution">
    <text evidence="1">The sequence shown here is derived from an EMBL/GenBank/DDBJ whole genome shotgun (WGS) entry which is preliminary data.</text>
</comment>
<organism evidence="1 2">
    <name type="scientific">Rubripirellula tenax</name>
    <dbReference type="NCBI Taxonomy" id="2528015"/>
    <lineage>
        <taxon>Bacteria</taxon>
        <taxon>Pseudomonadati</taxon>
        <taxon>Planctomycetota</taxon>
        <taxon>Planctomycetia</taxon>
        <taxon>Pirellulales</taxon>
        <taxon>Pirellulaceae</taxon>
        <taxon>Rubripirellula</taxon>
    </lineage>
</organism>
<keyword evidence="2" id="KW-1185">Reference proteome</keyword>
<dbReference type="Proteomes" id="UP000318288">
    <property type="component" value="Unassembled WGS sequence"/>
</dbReference>
<proteinExistence type="predicted"/>
<dbReference type="AlphaFoldDB" id="A0A5C6E9P7"/>
<protein>
    <submittedName>
        <fullName evidence="1">Uncharacterized protein</fullName>
    </submittedName>
</protein>
<accession>A0A5C6E9P7</accession>
<dbReference type="PROSITE" id="PS51257">
    <property type="entry name" value="PROKAR_LIPOPROTEIN"/>
    <property type="match status" value="1"/>
</dbReference>
<evidence type="ECO:0000313" key="1">
    <source>
        <dbReference type="EMBL" id="TWU44647.1"/>
    </source>
</evidence>